<organism evidence="1 2">
    <name type="scientific">Agrococcus jejuensis</name>
    <dbReference type="NCBI Taxonomy" id="399736"/>
    <lineage>
        <taxon>Bacteria</taxon>
        <taxon>Bacillati</taxon>
        <taxon>Actinomycetota</taxon>
        <taxon>Actinomycetes</taxon>
        <taxon>Micrococcales</taxon>
        <taxon>Microbacteriaceae</taxon>
        <taxon>Agrococcus</taxon>
    </lineage>
</organism>
<protein>
    <recommendedName>
        <fullName evidence="3">7-cyano-7-deazaguanine synthase (Queuosine biosynthesis)</fullName>
    </recommendedName>
</protein>
<dbReference type="Proteomes" id="UP000198822">
    <property type="component" value="Chromosome I"/>
</dbReference>
<sequence>MRGIHVGRTRFDGRRAEVDVDVAGKRMTIGMTSLTGRVRRPRAFGDVWLPLAIFPAMRLGLPITLEDPVSPVRRHGMREVQRLLAVWDPELQVQPIDAPVAARGWRRTAPPMQLMTGGVDSAHAFHARPEVADLLYLHDLDHEPAAVRAEVTTMLASLESETGRRVRRVESDARRLVEPYGEWGTQTHLAVLVATASLVAGARRRLHVPSTLPYGALVPWGSHPMLDPLYSSDDVAVVHVDAHLTRFEKVRGLRDADVLLRHLRVCYRSQDSLNCGRCEKCVRTMVALDLVGALPRATAFTEPLTIDAILALDVHDDVQRAFEADVHAAAVAAGRTDVADAIATVLARYDERAA</sequence>
<evidence type="ECO:0000313" key="2">
    <source>
        <dbReference type="Proteomes" id="UP000198822"/>
    </source>
</evidence>
<dbReference type="RefSeq" id="WP_092506135.1">
    <property type="nucleotide sequence ID" value="NZ_LT629695.1"/>
</dbReference>
<gene>
    <name evidence="1" type="ORF">SAMN04489720_2895</name>
</gene>
<accession>A0A1G8GEN3</accession>
<evidence type="ECO:0008006" key="3">
    <source>
        <dbReference type="Google" id="ProtNLM"/>
    </source>
</evidence>
<keyword evidence="2" id="KW-1185">Reference proteome</keyword>
<evidence type="ECO:0000313" key="1">
    <source>
        <dbReference type="EMBL" id="SDH92815.1"/>
    </source>
</evidence>
<dbReference type="OrthoDB" id="5413327at2"/>
<dbReference type="STRING" id="399736.SAMN04489720_2895"/>
<proteinExistence type="predicted"/>
<name>A0A1G8GEN3_9MICO</name>
<dbReference type="AlphaFoldDB" id="A0A1G8GEN3"/>
<reference evidence="2" key="1">
    <citation type="submission" date="2016-10" db="EMBL/GenBank/DDBJ databases">
        <authorList>
            <person name="Varghese N."/>
            <person name="Submissions S."/>
        </authorList>
    </citation>
    <scope>NUCLEOTIDE SEQUENCE [LARGE SCALE GENOMIC DNA]</scope>
    <source>
        <strain evidence="2">DSM 22002</strain>
    </source>
</reference>
<dbReference type="EMBL" id="LT629695">
    <property type="protein sequence ID" value="SDH92815.1"/>
    <property type="molecule type" value="Genomic_DNA"/>
</dbReference>